<reference evidence="10" key="1">
    <citation type="submission" date="2020-06" db="EMBL/GenBank/DDBJ databases">
        <authorList>
            <person name="Li T."/>
            <person name="Hu X."/>
            <person name="Zhang T."/>
            <person name="Song X."/>
            <person name="Zhang H."/>
            <person name="Dai N."/>
            <person name="Sheng W."/>
            <person name="Hou X."/>
            <person name="Wei L."/>
        </authorList>
    </citation>
    <scope>NUCLEOTIDE SEQUENCE</scope>
    <source>
        <strain evidence="10">KEN1</strain>
        <tissue evidence="10">Leaf</tissue>
    </source>
</reference>
<reference evidence="10" key="2">
    <citation type="journal article" date="2024" name="Plant">
        <title>Genomic evolution and insights into agronomic trait innovations of Sesamum species.</title>
        <authorList>
            <person name="Miao H."/>
            <person name="Wang L."/>
            <person name="Qu L."/>
            <person name="Liu H."/>
            <person name="Sun Y."/>
            <person name="Le M."/>
            <person name="Wang Q."/>
            <person name="Wei S."/>
            <person name="Zheng Y."/>
            <person name="Lin W."/>
            <person name="Duan Y."/>
            <person name="Cao H."/>
            <person name="Xiong S."/>
            <person name="Wang X."/>
            <person name="Wei L."/>
            <person name="Li C."/>
            <person name="Ma Q."/>
            <person name="Ju M."/>
            <person name="Zhao R."/>
            <person name="Li G."/>
            <person name="Mu C."/>
            <person name="Tian Q."/>
            <person name="Mei H."/>
            <person name="Zhang T."/>
            <person name="Gao T."/>
            <person name="Zhang H."/>
        </authorList>
    </citation>
    <scope>NUCLEOTIDE SEQUENCE</scope>
    <source>
        <strain evidence="10">KEN1</strain>
    </source>
</reference>
<protein>
    <submittedName>
        <fullName evidence="10">Aureusidin synthase</fullName>
    </submittedName>
</protein>
<evidence type="ECO:0000256" key="8">
    <source>
        <dbReference type="SAM" id="MobiDB-lite"/>
    </source>
</evidence>
<keyword evidence="7" id="KW-1015">Disulfide bond</keyword>
<evidence type="ECO:0000256" key="1">
    <source>
        <dbReference type="ARBA" id="ARBA00001973"/>
    </source>
</evidence>
<comment type="cofactor">
    <cofactor evidence="1">
        <name>Cu(2+)</name>
        <dbReference type="ChEBI" id="CHEBI:29036"/>
    </cofactor>
</comment>
<dbReference type="Gene3D" id="1.10.1280.10">
    <property type="entry name" value="Di-copper center containing domain from catechol oxidase"/>
    <property type="match status" value="1"/>
</dbReference>
<feature type="region of interest" description="Disordered" evidence="8">
    <location>
        <begin position="17"/>
        <end position="39"/>
    </location>
</feature>
<feature type="domain" description="Tyrosinase copper-binding" evidence="9">
    <location>
        <begin position="65"/>
        <end position="76"/>
    </location>
</feature>
<dbReference type="PANTHER" id="PTHR11474">
    <property type="entry name" value="TYROSINASE FAMILY MEMBER"/>
    <property type="match status" value="1"/>
</dbReference>
<comment type="caution">
    <text evidence="10">The sequence shown here is derived from an EMBL/GenBank/DDBJ whole genome shotgun (WGS) entry which is preliminary data.</text>
</comment>
<sequence>MYRQMVSNSRTARLFFGSPYRRGDDPNPGSGSIENIPHGPVHVWTGDRTQPNFEDMGNFYSAGRDPIFYAHHSNIDRLWSVWKTLGGRRQDIADRDFLDASFIFYDENAQMVRVKVRDCLDHTKLGYAYQDVEIPWLDSRPTPRVSSVVRKLKKLGRANAADTHGPKDVFPAKLDKVLKVMVKRPKKKRSKKEKDELEEILVIEGIELDRDVYAKFDVYINDEDDVVTTPENTEFAGSFVNVPHKHKNGKKIKTQLRLSITEIMEDLDADDDDHVLVTLVPTNAGDAVTVHGIKIELDD</sequence>
<keyword evidence="4" id="KW-0883">Thioether bond</keyword>
<keyword evidence="5" id="KW-0560">Oxidoreductase</keyword>
<dbReference type="Pfam" id="PF00264">
    <property type="entry name" value="Tyrosinase"/>
    <property type="match status" value="1"/>
</dbReference>
<comment type="similarity">
    <text evidence="2">Belongs to the tyrosinase family.</text>
</comment>
<dbReference type="GO" id="GO:0004097">
    <property type="term" value="F:catechol oxidase activity"/>
    <property type="evidence" value="ECO:0007669"/>
    <property type="project" value="InterPro"/>
</dbReference>
<evidence type="ECO:0000256" key="6">
    <source>
        <dbReference type="ARBA" id="ARBA00023008"/>
    </source>
</evidence>
<accession>A0AAW2WLU5</accession>
<evidence type="ECO:0000256" key="2">
    <source>
        <dbReference type="ARBA" id="ARBA00009928"/>
    </source>
</evidence>
<dbReference type="Pfam" id="PF12143">
    <property type="entry name" value="PPO1_KFDV"/>
    <property type="match status" value="1"/>
</dbReference>
<evidence type="ECO:0000256" key="7">
    <source>
        <dbReference type="ARBA" id="ARBA00023157"/>
    </source>
</evidence>
<evidence type="ECO:0000313" key="10">
    <source>
        <dbReference type="EMBL" id="KAL0442794.1"/>
    </source>
</evidence>
<dbReference type="PROSITE" id="PS00498">
    <property type="entry name" value="TYROSINASE_2"/>
    <property type="match status" value="1"/>
</dbReference>
<dbReference type="EMBL" id="JACGWN010000007">
    <property type="protein sequence ID" value="KAL0442794.1"/>
    <property type="molecule type" value="Genomic_DNA"/>
</dbReference>
<gene>
    <name evidence="10" type="ORF">Slati_2002100</name>
</gene>
<name>A0AAW2WLU5_9LAMI</name>
<dbReference type="InterPro" id="IPR002227">
    <property type="entry name" value="Tyrosinase_Cu-bd"/>
</dbReference>
<dbReference type="PANTHER" id="PTHR11474:SF76">
    <property type="entry name" value="SHKT DOMAIN-CONTAINING PROTEIN"/>
    <property type="match status" value="1"/>
</dbReference>
<dbReference type="Pfam" id="PF12142">
    <property type="entry name" value="PPO1_DWL"/>
    <property type="match status" value="1"/>
</dbReference>
<dbReference type="InterPro" id="IPR050316">
    <property type="entry name" value="Tyrosinase/Hemocyanin"/>
</dbReference>
<dbReference type="InterPro" id="IPR022739">
    <property type="entry name" value="Polyphenol_oxidase_cen"/>
</dbReference>
<dbReference type="AlphaFoldDB" id="A0AAW2WLU5"/>
<keyword evidence="6" id="KW-0186">Copper</keyword>
<evidence type="ECO:0000256" key="3">
    <source>
        <dbReference type="ARBA" id="ARBA00022723"/>
    </source>
</evidence>
<proteinExistence type="inferred from homology"/>
<dbReference type="PRINTS" id="PR00092">
    <property type="entry name" value="TYROSINASE"/>
</dbReference>
<dbReference type="InterPro" id="IPR022740">
    <property type="entry name" value="Polyphenol_oxidase_C"/>
</dbReference>
<organism evidence="10">
    <name type="scientific">Sesamum latifolium</name>
    <dbReference type="NCBI Taxonomy" id="2727402"/>
    <lineage>
        <taxon>Eukaryota</taxon>
        <taxon>Viridiplantae</taxon>
        <taxon>Streptophyta</taxon>
        <taxon>Embryophyta</taxon>
        <taxon>Tracheophyta</taxon>
        <taxon>Spermatophyta</taxon>
        <taxon>Magnoliopsida</taxon>
        <taxon>eudicotyledons</taxon>
        <taxon>Gunneridae</taxon>
        <taxon>Pentapetalae</taxon>
        <taxon>asterids</taxon>
        <taxon>lamiids</taxon>
        <taxon>Lamiales</taxon>
        <taxon>Pedaliaceae</taxon>
        <taxon>Sesamum</taxon>
    </lineage>
</organism>
<evidence type="ECO:0000256" key="5">
    <source>
        <dbReference type="ARBA" id="ARBA00023002"/>
    </source>
</evidence>
<dbReference type="InterPro" id="IPR008922">
    <property type="entry name" value="Di-copper_centre_dom_sf"/>
</dbReference>
<keyword evidence="3" id="KW-0479">Metal-binding</keyword>
<evidence type="ECO:0000256" key="4">
    <source>
        <dbReference type="ARBA" id="ARBA00022784"/>
    </source>
</evidence>
<evidence type="ECO:0000259" key="9">
    <source>
        <dbReference type="PROSITE" id="PS00498"/>
    </source>
</evidence>
<dbReference type="GO" id="GO:0046872">
    <property type="term" value="F:metal ion binding"/>
    <property type="evidence" value="ECO:0007669"/>
    <property type="project" value="UniProtKB-KW"/>
</dbReference>
<dbReference type="SUPFAM" id="SSF48056">
    <property type="entry name" value="Di-copper centre-containing domain"/>
    <property type="match status" value="1"/>
</dbReference>